<feature type="active site" description="Proton acceptor" evidence="5 6">
    <location>
        <position position="183"/>
    </location>
</feature>
<feature type="binding site" evidence="5">
    <location>
        <begin position="165"/>
        <end position="166"/>
    </location>
    <ligand>
        <name>S-methyl-5'-thioadenosine</name>
        <dbReference type="ChEBI" id="CHEBI:17509"/>
    </ligand>
</feature>
<evidence type="ECO:0000256" key="2">
    <source>
        <dbReference type="ARBA" id="ARBA00022679"/>
    </source>
</evidence>
<feature type="domain" description="PABS" evidence="7">
    <location>
        <begin position="22"/>
        <end position="262"/>
    </location>
</feature>
<gene>
    <name evidence="5" type="primary">speE</name>
    <name evidence="8" type="ORF">MTBBW1_250002</name>
</gene>
<evidence type="ECO:0000313" key="8">
    <source>
        <dbReference type="EMBL" id="SLM30831.1"/>
    </source>
</evidence>
<dbReference type="PROSITE" id="PS51006">
    <property type="entry name" value="PABS_2"/>
    <property type="match status" value="1"/>
</dbReference>
<comment type="caution">
    <text evidence="5">Lacks conserved residue(s) required for the propagation of feature annotation.</text>
</comment>
<dbReference type="HAMAP" id="MF_00198">
    <property type="entry name" value="Spermidine_synth"/>
    <property type="match status" value="1"/>
</dbReference>
<evidence type="ECO:0000259" key="7">
    <source>
        <dbReference type="PROSITE" id="PS51006"/>
    </source>
</evidence>
<accession>A0A1W1HEA6</accession>
<feature type="binding site" evidence="5">
    <location>
        <position position="57"/>
    </location>
    <ligand>
        <name>S-methyl-5'-thioadenosine</name>
        <dbReference type="ChEBI" id="CHEBI:17509"/>
    </ligand>
</feature>
<keyword evidence="2 5" id="KW-0808">Transferase</keyword>
<dbReference type="GO" id="GO:0004766">
    <property type="term" value="F:spermidine synthase activity"/>
    <property type="evidence" value="ECO:0007669"/>
    <property type="project" value="UniProtKB-UniRule"/>
</dbReference>
<dbReference type="PANTHER" id="PTHR43317">
    <property type="entry name" value="THERMOSPERMINE SYNTHASE ACAULIS5"/>
    <property type="match status" value="1"/>
</dbReference>
<dbReference type="Pfam" id="PF01564">
    <property type="entry name" value="Spermine_synth"/>
    <property type="match status" value="1"/>
</dbReference>
<comment type="pathway">
    <text evidence="5">Amine and polyamine biosynthesis; spermidine biosynthesis; spermidine from putrescine: step 1/1.</text>
</comment>
<evidence type="ECO:0000313" key="9">
    <source>
        <dbReference type="Proteomes" id="UP000191931"/>
    </source>
</evidence>
<dbReference type="InterPro" id="IPR030374">
    <property type="entry name" value="PABS"/>
</dbReference>
<protein>
    <recommendedName>
        <fullName evidence="5">Polyamine aminopropyltransferase</fullName>
    </recommendedName>
    <alternativeName>
        <fullName evidence="5">Putrescine aminopropyltransferase</fullName>
        <shortName evidence="5">PAPT</shortName>
    </alternativeName>
    <alternativeName>
        <fullName evidence="5">Spermidine synthase</fullName>
        <shortName evidence="5">SPDS</shortName>
        <shortName evidence="5">SPDSY</shortName>
        <ecNumber evidence="5">2.5.1.16</ecNumber>
    </alternativeName>
</protein>
<dbReference type="UniPathway" id="UPA00248">
    <property type="reaction ID" value="UER00314"/>
</dbReference>
<dbReference type="GO" id="GO:0008295">
    <property type="term" value="P:spermidine biosynthetic process"/>
    <property type="evidence" value="ECO:0007669"/>
    <property type="project" value="UniProtKB-UniRule"/>
</dbReference>
<dbReference type="AlphaFoldDB" id="A0A1W1HEA6"/>
<organism evidence="8 9">
    <name type="scientific">Desulfamplus magnetovallimortis</name>
    <dbReference type="NCBI Taxonomy" id="1246637"/>
    <lineage>
        <taxon>Bacteria</taxon>
        <taxon>Pseudomonadati</taxon>
        <taxon>Thermodesulfobacteriota</taxon>
        <taxon>Desulfobacteria</taxon>
        <taxon>Desulfobacterales</taxon>
        <taxon>Desulfobacteraceae</taxon>
        <taxon>Desulfamplus</taxon>
    </lineage>
</organism>
<dbReference type="Gene3D" id="3.40.50.150">
    <property type="entry name" value="Vaccinia Virus protein VP39"/>
    <property type="match status" value="1"/>
</dbReference>
<comment type="catalytic activity">
    <reaction evidence="5">
        <text>S-adenosyl 3-(methylsulfanyl)propylamine + putrescine = S-methyl-5'-thioadenosine + spermidine + H(+)</text>
        <dbReference type="Rhea" id="RHEA:12721"/>
        <dbReference type="ChEBI" id="CHEBI:15378"/>
        <dbReference type="ChEBI" id="CHEBI:17509"/>
        <dbReference type="ChEBI" id="CHEBI:57443"/>
        <dbReference type="ChEBI" id="CHEBI:57834"/>
        <dbReference type="ChEBI" id="CHEBI:326268"/>
        <dbReference type="EC" id="2.5.1.16"/>
    </reaction>
</comment>
<evidence type="ECO:0000256" key="1">
    <source>
        <dbReference type="ARBA" id="ARBA00007867"/>
    </source>
</evidence>
<name>A0A1W1HEA6_9BACT</name>
<dbReference type="EC" id="2.5.1.16" evidence="5"/>
<feature type="binding site" evidence="5">
    <location>
        <position position="131"/>
    </location>
    <ligand>
        <name>S-methyl-5'-thioadenosine</name>
        <dbReference type="ChEBI" id="CHEBI:17509"/>
    </ligand>
</feature>
<feature type="binding site" evidence="5">
    <location>
        <position position="111"/>
    </location>
    <ligand>
        <name>spermidine</name>
        <dbReference type="ChEBI" id="CHEBI:57834"/>
    </ligand>
</feature>
<dbReference type="SUPFAM" id="SSF53335">
    <property type="entry name" value="S-adenosyl-L-methionine-dependent methyltransferases"/>
    <property type="match status" value="1"/>
</dbReference>
<dbReference type="GO" id="GO:0010487">
    <property type="term" value="F:thermospermine synthase activity"/>
    <property type="evidence" value="ECO:0007669"/>
    <property type="project" value="UniProtKB-ARBA"/>
</dbReference>
<reference evidence="8 9" key="1">
    <citation type="submission" date="2017-03" db="EMBL/GenBank/DDBJ databases">
        <authorList>
            <person name="Afonso C.L."/>
            <person name="Miller P.J."/>
            <person name="Scott M.A."/>
            <person name="Spackman E."/>
            <person name="Goraichik I."/>
            <person name="Dimitrov K.M."/>
            <person name="Suarez D.L."/>
            <person name="Swayne D.E."/>
        </authorList>
    </citation>
    <scope>NUCLEOTIDE SEQUENCE [LARGE SCALE GENOMIC DNA]</scope>
    <source>
        <strain evidence="8">PRJEB14757</strain>
    </source>
</reference>
<dbReference type="PROSITE" id="PS01330">
    <property type="entry name" value="PABS_1"/>
    <property type="match status" value="1"/>
</dbReference>
<dbReference type="STRING" id="1246637.MTBBW1_250002"/>
<dbReference type="PANTHER" id="PTHR43317:SF1">
    <property type="entry name" value="THERMOSPERMINE SYNTHASE ACAULIS5"/>
    <property type="match status" value="1"/>
</dbReference>
<sequence>MWRFISLTVHRKRLVGAFIISFLLILASGIVAGPMILYSEQKHYKDTIIYSSQTRYQKIVMTQWKNYYWLYINGQEQFSTYDEERYHEPLVHPAMQLAGAREQILILGGGDGLAAREVLKYPDVSDLTLVDLDPAMTDLATHHPVLKEINHHSMSHDKITIKNMDGAIFIRNTDRLFDVIIIDLPDPDSMDIMHLYSLSFYREVEKHLTRQGVMVTQATSPYFSKKAFLCIYKTIQASGMVALPLHNQVPTLGEWGWIIAVKPENVNNFPLTFNYLDNDGLLLNKFNNIDKSNDTDNNLLLLKKKLLQLSLDTVQTRFINRDALISMIHFGKDIFNNIQKEEVHTENLQTGIEINRQDNPVLFKYYHQGQWGVY</sequence>
<proteinExistence type="inferred from homology"/>
<dbReference type="InterPro" id="IPR029063">
    <property type="entry name" value="SAM-dependent_MTases_sf"/>
</dbReference>
<keyword evidence="9" id="KW-1185">Reference proteome</keyword>
<evidence type="ECO:0000256" key="5">
    <source>
        <dbReference type="HAMAP-Rule" id="MF_00198"/>
    </source>
</evidence>
<feature type="binding site" evidence="5">
    <location>
        <position position="87"/>
    </location>
    <ligand>
        <name>spermidine</name>
        <dbReference type="ChEBI" id="CHEBI:57834"/>
    </ligand>
</feature>
<dbReference type="CDD" id="cd02440">
    <property type="entry name" value="AdoMet_MTases"/>
    <property type="match status" value="1"/>
</dbReference>
<dbReference type="EMBL" id="FWEV01000168">
    <property type="protein sequence ID" value="SLM30831.1"/>
    <property type="molecule type" value="Genomic_DNA"/>
</dbReference>
<keyword evidence="4 5" id="KW-0620">Polyamine biosynthesis</keyword>
<dbReference type="InterPro" id="IPR030373">
    <property type="entry name" value="PABS_CS"/>
</dbReference>
<dbReference type="InterPro" id="IPR001045">
    <property type="entry name" value="Spermi_synthase"/>
</dbReference>
<evidence type="ECO:0000256" key="6">
    <source>
        <dbReference type="PROSITE-ProRule" id="PRU00354"/>
    </source>
</evidence>
<keyword evidence="3 5" id="KW-0745">Spermidine biosynthesis</keyword>
<evidence type="ECO:0000256" key="4">
    <source>
        <dbReference type="ARBA" id="ARBA00023115"/>
    </source>
</evidence>
<dbReference type="Proteomes" id="UP000191931">
    <property type="component" value="Unassembled WGS sequence"/>
</dbReference>
<comment type="similarity">
    <text evidence="1 5">Belongs to the spermidine/spermine synthase family.</text>
</comment>
<comment type="subunit">
    <text evidence="5">Homodimer or homotetramer.</text>
</comment>
<evidence type="ECO:0000256" key="3">
    <source>
        <dbReference type="ARBA" id="ARBA00023066"/>
    </source>
</evidence>
<comment type="function">
    <text evidence="5">Catalyzes the irreversible transfer of a propylamine group from the amino donor S-adenosylmethioninamine (decarboxy-AdoMet) to putrescine (1,4-diaminobutane) to yield spermidine.</text>
</comment>